<dbReference type="EMBL" id="JAUSRO010000023">
    <property type="protein sequence ID" value="MDP9902911.1"/>
    <property type="molecule type" value="Genomic_DNA"/>
</dbReference>
<dbReference type="Proteomes" id="UP001226867">
    <property type="component" value="Unassembled WGS sequence"/>
</dbReference>
<keyword evidence="2" id="KW-1185">Reference proteome</keyword>
<evidence type="ECO:0000313" key="1">
    <source>
        <dbReference type="EMBL" id="MDP9902911.1"/>
    </source>
</evidence>
<sequence>MRVLKDIAVTVEERAPGQFFWLLIEAVDETGSDALHYRALRGASSPQRSYSTALTLGALELRRTTGADANG</sequence>
<protein>
    <submittedName>
        <fullName evidence="1">Uncharacterized protein</fullName>
    </submittedName>
</protein>
<gene>
    <name evidence="1" type="ORF">J2W36_005189</name>
</gene>
<organism evidence="1 2">
    <name type="scientific">Variovorax ginsengisoli</name>
    <dbReference type="NCBI Taxonomy" id="363844"/>
    <lineage>
        <taxon>Bacteria</taxon>
        <taxon>Pseudomonadati</taxon>
        <taxon>Pseudomonadota</taxon>
        <taxon>Betaproteobacteria</taxon>
        <taxon>Burkholderiales</taxon>
        <taxon>Comamonadaceae</taxon>
        <taxon>Variovorax</taxon>
    </lineage>
</organism>
<proteinExistence type="predicted"/>
<accession>A0ABT9SGH1</accession>
<comment type="caution">
    <text evidence="1">The sequence shown here is derived from an EMBL/GenBank/DDBJ whole genome shotgun (WGS) entry which is preliminary data.</text>
</comment>
<evidence type="ECO:0000313" key="2">
    <source>
        <dbReference type="Proteomes" id="UP001226867"/>
    </source>
</evidence>
<reference evidence="1 2" key="1">
    <citation type="submission" date="2023-07" db="EMBL/GenBank/DDBJ databases">
        <title>Sorghum-associated microbial communities from plants grown in Nebraska, USA.</title>
        <authorList>
            <person name="Schachtman D."/>
        </authorList>
    </citation>
    <scope>NUCLEOTIDE SEQUENCE [LARGE SCALE GENOMIC DNA]</scope>
    <source>
        <strain evidence="1 2">DS1607</strain>
    </source>
</reference>
<name>A0ABT9SGH1_9BURK</name>